<organism evidence="1 2">
    <name type="scientific">Candidatus Blautia merdavium</name>
    <dbReference type="NCBI Taxonomy" id="2838494"/>
    <lineage>
        <taxon>Bacteria</taxon>
        <taxon>Bacillati</taxon>
        <taxon>Bacillota</taxon>
        <taxon>Clostridia</taxon>
        <taxon>Lachnospirales</taxon>
        <taxon>Lachnospiraceae</taxon>
        <taxon>Blautia</taxon>
    </lineage>
</organism>
<accession>A0A9D2PQ88</accession>
<evidence type="ECO:0000313" key="1">
    <source>
        <dbReference type="EMBL" id="HJC64636.1"/>
    </source>
</evidence>
<comment type="caution">
    <text evidence="1">The sequence shown here is derived from an EMBL/GenBank/DDBJ whole genome shotgun (WGS) entry which is preliminary data.</text>
</comment>
<dbReference type="Proteomes" id="UP000823886">
    <property type="component" value="Unassembled WGS sequence"/>
</dbReference>
<evidence type="ECO:0000313" key="2">
    <source>
        <dbReference type="Proteomes" id="UP000823886"/>
    </source>
</evidence>
<name>A0A9D2PQ88_9FIRM</name>
<proteinExistence type="predicted"/>
<protein>
    <submittedName>
        <fullName evidence="1">DUF1284 domain-containing protein</fullName>
    </submittedName>
</protein>
<dbReference type="AlphaFoldDB" id="A0A9D2PQ88"/>
<dbReference type="Pfam" id="PF06935">
    <property type="entry name" value="DUF1284"/>
    <property type="match status" value="1"/>
</dbReference>
<dbReference type="InterPro" id="IPR009702">
    <property type="entry name" value="DUF1284"/>
</dbReference>
<reference evidence="1" key="2">
    <citation type="submission" date="2021-04" db="EMBL/GenBank/DDBJ databases">
        <authorList>
            <person name="Gilroy R."/>
        </authorList>
    </citation>
    <scope>NUCLEOTIDE SEQUENCE</scope>
    <source>
        <strain evidence="1">ChiBcec2-3848</strain>
    </source>
</reference>
<gene>
    <name evidence="1" type="ORF">H9753_13665</name>
</gene>
<dbReference type="EMBL" id="DWVZ01000189">
    <property type="protein sequence ID" value="HJC64636.1"/>
    <property type="molecule type" value="Genomic_DNA"/>
</dbReference>
<sequence>MSRKLRAHHGMCLSFFEGKGYSDEFTAHMQTIWEEMKGNPLLLLAADADIICARCPNCREGVCVSQGKAGNYDRQVLDLCGLEEGKEVSWEEFSGLVKERILQTGRRKEICGDCQWDQICTGKEQKI</sequence>
<reference evidence="1" key="1">
    <citation type="journal article" date="2021" name="PeerJ">
        <title>Extensive microbial diversity within the chicken gut microbiome revealed by metagenomics and culture.</title>
        <authorList>
            <person name="Gilroy R."/>
            <person name="Ravi A."/>
            <person name="Getino M."/>
            <person name="Pursley I."/>
            <person name="Horton D.L."/>
            <person name="Alikhan N.F."/>
            <person name="Baker D."/>
            <person name="Gharbi K."/>
            <person name="Hall N."/>
            <person name="Watson M."/>
            <person name="Adriaenssens E.M."/>
            <person name="Foster-Nyarko E."/>
            <person name="Jarju S."/>
            <person name="Secka A."/>
            <person name="Antonio M."/>
            <person name="Oren A."/>
            <person name="Chaudhuri R.R."/>
            <person name="La Ragione R."/>
            <person name="Hildebrand F."/>
            <person name="Pallen M.J."/>
        </authorList>
    </citation>
    <scope>NUCLEOTIDE SEQUENCE</scope>
    <source>
        <strain evidence="1">ChiBcec2-3848</strain>
    </source>
</reference>